<dbReference type="CDD" id="cd00075">
    <property type="entry name" value="HATPase"/>
    <property type="match status" value="1"/>
</dbReference>
<accession>A0A4Q7KMZ9</accession>
<feature type="domain" description="HAMP" evidence="16">
    <location>
        <begin position="190"/>
        <end position="243"/>
    </location>
</feature>
<keyword evidence="8 17" id="KW-0418">Kinase</keyword>
<dbReference type="GO" id="GO:0000155">
    <property type="term" value="F:phosphorelay sensor kinase activity"/>
    <property type="evidence" value="ECO:0007669"/>
    <property type="project" value="InterPro"/>
</dbReference>
<evidence type="ECO:0000259" key="16">
    <source>
        <dbReference type="PROSITE" id="PS50885"/>
    </source>
</evidence>
<evidence type="ECO:0000256" key="11">
    <source>
        <dbReference type="ARBA" id="ARBA00023136"/>
    </source>
</evidence>
<proteinExistence type="predicted"/>
<dbReference type="InterPro" id="IPR003660">
    <property type="entry name" value="HAMP_dom"/>
</dbReference>
<dbReference type="CDD" id="cd06225">
    <property type="entry name" value="HAMP"/>
    <property type="match status" value="1"/>
</dbReference>
<keyword evidence="14" id="KW-0732">Signal</keyword>
<keyword evidence="10" id="KW-0902">Two-component regulatory system</keyword>
<dbReference type="Pfam" id="PF00672">
    <property type="entry name" value="HAMP"/>
    <property type="match status" value="1"/>
</dbReference>
<comment type="caution">
    <text evidence="17">The sequence shown here is derived from an EMBL/GenBank/DDBJ whole genome shotgun (WGS) entry which is preliminary data.</text>
</comment>
<comment type="subcellular location">
    <subcellularLocation>
        <location evidence="3">Cell membrane</location>
    </subcellularLocation>
</comment>
<dbReference type="AlphaFoldDB" id="A0A4Q7KMZ9"/>
<feature type="signal peptide" evidence="14">
    <location>
        <begin position="1"/>
        <end position="29"/>
    </location>
</feature>
<evidence type="ECO:0000256" key="10">
    <source>
        <dbReference type="ARBA" id="ARBA00023012"/>
    </source>
</evidence>
<gene>
    <name evidence="17" type="ORF">EV193_105415</name>
</gene>
<name>A0A4Q7KMZ9_9PSEU</name>
<sequence>MNARLPLRWQLLAVLFLLLLLAFVGSAIAAPAAMESYLVSQVDTRVKRAAQGAMNQVDTGSPRPRPTRPGQAFGAAPQVLPSDFVMLISNVDGSPAGQVIRSTANGERPGEPDLPRLDSVRLGEPFTVGPAIGDHDWRVVVQRAGEDQYLVVAAGLEDVESTVTQSRVNILIIGGFALVLLLGLGYLLVRRSFRPLEQVERTAAEIADGDLSRRVPVDNPHSEVGRLGSALNTMLGQIESAFRARESSEAAARSSEERMRRFVADASHELRSPLTSIRGYAELYRQGAVTGDAEISHALQRIEDEAARMGLLVDDLLLLARLDQQRPLRSEEVDLVVVVVDAVEDARAGAGGRTIGLDVSGGPLTVRGDEARLRQVVANLLNNAVRHTPDDASVHVGLSTVDNGWFAEVEVADTGNGLAPEQAERVFERFYRASPGRSRDDGGAGLGLAIVAALVAAHGGTVGVESRPGEGATFRVRLPLV</sequence>
<organism evidence="17 18">
    <name type="scientific">Herbihabitans rhizosphaerae</name>
    <dbReference type="NCBI Taxonomy" id="1872711"/>
    <lineage>
        <taxon>Bacteria</taxon>
        <taxon>Bacillati</taxon>
        <taxon>Actinomycetota</taxon>
        <taxon>Actinomycetes</taxon>
        <taxon>Pseudonocardiales</taxon>
        <taxon>Pseudonocardiaceae</taxon>
        <taxon>Herbihabitans</taxon>
    </lineage>
</organism>
<evidence type="ECO:0000256" key="7">
    <source>
        <dbReference type="ARBA" id="ARBA00022692"/>
    </source>
</evidence>
<dbReference type="InterPro" id="IPR003594">
    <property type="entry name" value="HATPase_dom"/>
</dbReference>
<keyword evidence="9 13" id="KW-1133">Transmembrane helix</keyword>
<dbReference type="PROSITE" id="PS50109">
    <property type="entry name" value="HIS_KIN"/>
    <property type="match status" value="1"/>
</dbReference>
<dbReference type="Proteomes" id="UP000294257">
    <property type="component" value="Unassembled WGS sequence"/>
</dbReference>
<evidence type="ECO:0000256" key="8">
    <source>
        <dbReference type="ARBA" id="ARBA00022777"/>
    </source>
</evidence>
<dbReference type="OrthoDB" id="9786919at2"/>
<dbReference type="FunFam" id="3.30.565.10:FF:000006">
    <property type="entry name" value="Sensor histidine kinase WalK"/>
    <property type="match status" value="1"/>
</dbReference>
<dbReference type="CDD" id="cd00082">
    <property type="entry name" value="HisKA"/>
    <property type="match status" value="1"/>
</dbReference>
<dbReference type="SUPFAM" id="SSF47384">
    <property type="entry name" value="Homodimeric domain of signal transducing histidine kinase"/>
    <property type="match status" value="1"/>
</dbReference>
<evidence type="ECO:0000256" key="4">
    <source>
        <dbReference type="ARBA" id="ARBA00012438"/>
    </source>
</evidence>
<dbReference type="PRINTS" id="PR00344">
    <property type="entry name" value="BCTRLSENSOR"/>
</dbReference>
<evidence type="ECO:0000313" key="17">
    <source>
        <dbReference type="EMBL" id="RZS37855.1"/>
    </source>
</evidence>
<evidence type="ECO:0000256" key="1">
    <source>
        <dbReference type="ARBA" id="ARBA00000085"/>
    </source>
</evidence>
<dbReference type="Gene3D" id="6.10.340.10">
    <property type="match status" value="1"/>
</dbReference>
<reference evidence="17 18" key="1">
    <citation type="submission" date="2019-02" db="EMBL/GenBank/DDBJ databases">
        <title>Genomic Encyclopedia of Type Strains, Phase IV (KMG-IV): sequencing the most valuable type-strain genomes for metagenomic binning, comparative biology and taxonomic classification.</title>
        <authorList>
            <person name="Goeker M."/>
        </authorList>
    </citation>
    <scope>NUCLEOTIDE SEQUENCE [LARGE SCALE GENOMIC DNA]</scope>
    <source>
        <strain evidence="17 18">DSM 101727</strain>
    </source>
</reference>
<evidence type="ECO:0000256" key="14">
    <source>
        <dbReference type="SAM" id="SignalP"/>
    </source>
</evidence>
<dbReference type="Pfam" id="PF00512">
    <property type="entry name" value="HisKA"/>
    <property type="match status" value="1"/>
</dbReference>
<feature type="chain" id="PRO_5020871396" description="histidine kinase" evidence="14">
    <location>
        <begin position="30"/>
        <end position="481"/>
    </location>
</feature>
<dbReference type="GO" id="GO:0005886">
    <property type="term" value="C:plasma membrane"/>
    <property type="evidence" value="ECO:0007669"/>
    <property type="project" value="UniProtKB-SubCell"/>
</dbReference>
<feature type="domain" description="Histidine kinase" evidence="15">
    <location>
        <begin position="265"/>
        <end position="481"/>
    </location>
</feature>
<evidence type="ECO:0000256" key="9">
    <source>
        <dbReference type="ARBA" id="ARBA00022989"/>
    </source>
</evidence>
<protein>
    <recommendedName>
        <fullName evidence="4">histidine kinase</fullName>
        <ecNumber evidence="4">2.7.13.3</ecNumber>
    </recommendedName>
</protein>
<evidence type="ECO:0000256" key="2">
    <source>
        <dbReference type="ARBA" id="ARBA00001968"/>
    </source>
</evidence>
<evidence type="ECO:0000313" key="18">
    <source>
        <dbReference type="Proteomes" id="UP000294257"/>
    </source>
</evidence>
<dbReference type="Gene3D" id="1.10.287.130">
    <property type="match status" value="1"/>
</dbReference>
<dbReference type="SMART" id="SM00388">
    <property type="entry name" value="HisKA"/>
    <property type="match status" value="1"/>
</dbReference>
<dbReference type="FunFam" id="1.10.287.130:FF:000001">
    <property type="entry name" value="Two-component sensor histidine kinase"/>
    <property type="match status" value="1"/>
</dbReference>
<dbReference type="EC" id="2.7.13.3" evidence="4"/>
<evidence type="ECO:0000256" key="3">
    <source>
        <dbReference type="ARBA" id="ARBA00004236"/>
    </source>
</evidence>
<evidence type="ECO:0000256" key="13">
    <source>
        <dbReference type="SAM" id="Phobius"/>
    </source>
</evidence>
<dbReference type="PROSITE" id="PS50885">
    <property type="entry name" value="HAMP"/>
    <property type="match status" value="1"/>
</dbReference>
<dbReference type="InterPro" id="IPR004358">
    <property type="entry name" value="Sig_transdc_His_kin-like_C"/>
</dbReference>
<dbReference type="InterPro" id="IPR036890">
    <property type="entry name" value="HATPase_C_sf"/>
</dbReference>
<evidence type="ECO:0000256" key="5">
    <source>
        <dbReference type="ARBA" id="ARBA00022553"/>
    </source>
</evidence>
<dbReference type="PANTHER" id="PTHR45436:SF5">
    <property type="entry name" value="SENSOR HISTIDINE KINASE TRCS"/>
    <property type="match status" value="1"/>
</dbReference>
<keyword evidence="6" id="KW-0808">Transferase</keyword>
<comment type="catalytic activity">
    <reaction evidence="1">
        <text>ATP + protein L-histidine = ADP + protein N-phospho-L-histidine.</text>
        <dbReference type="EC" id="2.7.13.3"/>
    </reaction>
</comment>
<dbReference type="PANTHER" id="PTHR45436">
    <property type="entry name" value="SENSOR HISTIDINE KINASE YKOH"/>
    <property type="match status" value="1"/>
</dbReference>
<dbReference type="Gene3D" id="3.30.565.10">
    <property type="entry name" value="Histidine kinase-like ATPase, C-terminal domain"/>
    <property type="match status" value="1"/>
</dbReference>
<comment type="cofactor">
    <cofactor evidence="2">
        <name>a divalent metal cation</name>
        <dbReference type="ChEBI" id="CHEBI:60240"/>
    </cofactor>
</comment>
<dbReference type="SUPFAM" id="SSF55874">
    <property type="entry name" value="ATPase domain of HSP90 chaperone/DNA topoisomerase II/histidine kinase"/>
    <property type="match status" value="1"/>
</dbReference>
<feature type="transmembrane region" description="Helical" evidence="13">
    <location>
        <begin position="170"/>
        <end position="189"/>
    </location>
</feature>
<keyword evidence="7 13" id="KW-0812">Transmembrane</keyword>
<dbReference type="SUPFAM" id="SSF158472">
    <property type="entry name" value="HAMP domain-like"/>
    <property type="match status" value="1"/>
</dbReference>
<keyword evidence="18" id="KW-1185">Reference proteome</keyword>
<dbReference type="SMART" id="SM00304">
    <property type="entry name" value="HAMP"/>
    <property type="match status" value="1"/>
</dbReference>
<keyword evidence="11 13" id="KW-0472">Membrane</keyword>
<feature type="region of interest" description="Disordered" evidence="12">
    <location>
        <begin position="51"/>
        <end position="73"/>
    </location>
</feature>
<dbReference type="InterPro" id="IPR005467">
    <property type="entry name" value="His_kinase_dom"/>
</dbReference>
<dbReference type="RefSeq" id="WP_130345276.1">
    <property type="nucleotide sequence ID" value="NZ_SGWQ01000005.1"/>
</dbReference>
<dbReference type="GO" id="GO:0005509">
    <property type="term" value="F:calcium ion binding"/>
    <property type="evidence" value="ECO:0007669"/>
    <property type="project" value="UniProtKB-ARBA"/>
</dbReference>
<dbReference type="SMART" id="SM00387">
    <property type="entry name" value="HATPase_c"/>
    <property type="match status" value="1"/>
</dbReference>
<keyword evidence="5" id="KW-0597">Phosphoprotein</keyword>
<evidence type="ECO:0000259" key="15">
    <source>
        <dbReference type="PROSITE" id="PS50109"/>
    </source>
</evidence>
<dbReference type="InterPro" id="IPR050428">
    <property type="entry name" value="TCS_sensor_his_kinase"/>
</dbReference>
<dbReference type="Pfam" id="PF02518">
    <property type="entry name" value="HATPase_c"/>
    <property type="match status" value="1"/>
</dbReference>
<dbReference type="InterPro" id="IPR036097">
    <property type="entry name" value="HisK_dim/P_sf"/>
</dbReference>
<dbReference type="InterPro" id="IPR003661">
    <property type="entry name" value="HisK_dim/P_dom"/>
</dbReference>
<evidence type="ECO:0000256" key="12">
    <source>
        <dbReference type="SAM" id="MobiDB-lite"/>
    </source>
</evidence>
<dbReference type="EMBL" id="SGWQ01000005">
    <property type="protein sequence ID" value="RZS37855.1"/>
    <property type="molecule type" value="Genomic_DNA"/>
</dbReference>
<evidence type="ECO:0000256" key="6">
    <source>
        <dbReference type="ARBA" id="ARBA00022679"/>
    </source>
</evidence>